<keyword evidence="1" id="KW-0813">Transport</keyword>
<dbReference type="Pfam" id="PF13183">
    <property type="entry name" value="Fer4_8"/>
    <property type="match status" value="1"/>
</dbReference>
<keyword evidence="6" id="KW-0408">Iron</keyword>
<protein>
    <submittedName>
        <fullName evidence="10">Iron-sulfur cluster binding protein</fullName>
    </submittedName>
</protein>
<proteinExistence type="predicted"/>
<evidence type="ECO:0000256" key="7">
    <source>
        <dbReference type="ARBA" id="ARBA00023014"/>
    </source>
</evidence>
<feature type="domain" description="4Fe-4S ferredoxin-type" evidence="9">
    <location>
        <begin position="329"/>
        <end position="351"/>
    </location>
</feature>
<dbReference type="GO" id="GO:0006089">
    <property type="term" value="P:lactate metabolic process"/>
    <property type="evidence" value="ECO:0007669"/>
    <property type="project" value="InterPro"/>
</dbReference>
<dbReference type="InterPro" id="IPR024569">
    <property type="entry name" value="LutB_C"/>
</dbReference>
<evidence type="ECO:0000256" key="8">
    <source>
        <dbReference type="SAM" id="MobiDB-lite"/>
    </source>
</evidence>
<dbReference type="Gene3D" id="3.40.50.10420">
    <property type="entry name" value="NagB/RpiA/CoA transferase-like"/>
    <property type="match status" value="1"/>
</dbReference>
<evidence type="ECO:0000256" key="1">
    <source>
        <dbReference type="ARBA" id="ARBA00022448"/>
    </source>
</evidence>
<dbReference type="InterPro" id="IPR037171">
    <property type="entry name" value="NagB/RpiA_transferase-like"/>
</dbReference>
<name>I8TBE4_9GAMM</name>
<dbReference type="SUPFAM" id="SSF46548">
    <property type="entry name" value="alpha-helical ferredoxin"/>
    <property type="match status" value="1"/>
</dbReference>
<dbReference type="InterPro" id="IPR024185">
    <property type="entry name" value="FTHF_cligase-like_sf"/>
</dbReference>
<dbReference type="GO" id="GO:0046872">
    <property type="term" value="F:metal ion binding"/>
    <property type="evidence" value="ECO:0007669"/>
    <property type="project" value="UniProtKB-KW"/>
</dbReference>
<dbReference type="InterPro" id="IPR003741">
    <property type="entry name" value="LUD_dom"/>
</dbReference>
<keyword evidence="11" id="KW-1185">Reference proteome</keyword>
<feature type="region of interest" description="Disordered" evidence="8">
    <location>
        <begin position="483"/>
        <end position="506"/>
    </location>
</feature>
<evidence type="ECO:0000259" key="9">
    <source>
        <dbReference type="PROSITE" id="PS51379"/>
    </source>
</evidence>
<evidence type="ECO:0000256" key="5">
    <source>
        <dbReference type="ARBA" id="ARBA00022982"/>
    </source>
</evidence>
<keyword evidence="2" id="KW-0004">4Fe-4S</keyword>
<accession>I8TBE4</accession>
<gene>
    <name evidence="10" type="ORF">WQQ_12720</name>
</gene>
<evidence type="ECO:0000313" key="10">
    <source>
        <dbReference type="EMBL" id="EIT71135.1"/>
    </source>
</evidence>
<dbReference type="OrthoDB" id="5289041at2"/>
<dbReference type="InterPro" id="IPR017900">
    <property type="entry name" value="4Fe4S_Fe_S_CS"/>
</dbReference>
<evidence type="ECO:0000256" key="6">
    <source>
        <dbReference type="ARBA" id="ARBA00023004"/>
    </source>
</evidence>
<evidence type="ECO:0000256" key="4">
    <source>
        <dbReference type="ARBA" id="ARBA00022737"/>
    </source>
</evidence>
<dbReference type="SUPFAM" id="SSF100950">
    <property type="entry name" value="NagB/RpiA/CoA transferase-like"/>
    <property type="match status" value="1"/>
</dbReference>
<evidence type="ECO:0000256" key="3">
    <source>
        <dbReference type="ARBA" id="ARBA00022723"/>
    </source>
</evidence>
<evidence type="ECO:0000256" key="2">
    <source>
        <dbReference type="ARBA" id="ARBA00022485"/>
    </source>
</evidence>
<dbReference type="Gene3D" id="1.10.1060.10">
    <property type="entry name" value="Alpha-helical ferredoxin"/>
    <property type="match status" value="1"/>
</dbReference>
<evidence type="ECO:0000313" key="11">
    <source>
        <dbReference type="Proteomes" id="UP000003704"/>
    </source>
</evidence>
<dbReference type="Proteomes" id="UP000003704">
    <property type="component" value="Unassembled WGS sequence"/>
</dbReference>
<feature type="region of interest" description="Disordered" evidence="8">
    <location>
        <begin position="1"/>
        <end position="30"/>
    </location>
</feature>
<dbReference type="NCBIfam" id="TIGR00273">
    <property type="entry name" value="LutB/LldF family L-lactate oxidation iron-sulfur protein"/>
    <property type="match status" value="1"/>
</dbReference>
<dbReference type="STRING" id="1172194.WQQ_12720"/>
<keyword evidence="3" id="KW-0479">Metal-binding</keyword>
<dbReference type="GO" id="GO:0051539">
    <property type="term" value="F:4 iron, 4 sulfur cluster binding"/>
    <property type="evidence" value="ECO:0007669"/>
    <property type="project" value="UniProtKB-KW"/>
</dbReference>
<dbReference type="InterPro" id="IPR017896">
    <property type="entry name" value="4Fe4S_Fe-S-bd"/>
</dbReference>
<dbReference type="InterPro" id="IPR009051">
    <property type="entry name" value="Helical_ferredxn"/>
</dbReference>
<keyword evidence="5" id="KW-0249">Electron transport</keyword>
<dbReference type="PANTHER" id="PTHR47153:SF2">
    <property type="entry name" value="LACTATE UTILIZATION PROTEIN B"/>
    <property type="match status" value="1"/>
</dbReference>
<dbReference type="EMBL" id="AKGD01000001">
    <property type="protein sequence ID" value="EIT71135.1"/>
    <property type="molecule type" value="Genomic_DNA"/>
</dbReference>
<dbReference type="PROSITE" id="PS51379">
    <property type="entry name" value="4FE4S_FER_2"/>
    <property type="match status" value="1"/>
</dbReference>
<dbReference type="PROSITE" id="PS00198">
    <property type="entry name" value="4FE4S_FER_1"/>
    <property type="match status" value="1"/>
</dbReference>
<dbReference type="PATRIC" id="fig|1172194.4.peg.1222"/>
<keyword evidence="7" id="KW-0411">Iron-sulfur</keyword>
<dbReference type="PANTHER" id="PTHR47153">
    <property type="entry name" value="LACTATE UTILIZATION PROTEIN B"/>
    <property type="match status" value="1"/>
</dbReference>
<sequence length="506" mass="56183">MNAPVVIERPGPATPKSVGAAPADTHEKTHRPEDFKLRSHESVNDPNLRSSFRGAMDFLIERRAVHFSDFVAFDQLRKLGEQTRQHALNHLPDLLTQLEAKLTELGVHVHWAETPEDANRIFLDIAKAHDARMMVKGKSMVSEEIELNHVMAEHGIDCLETDMGEYILQLDGDRPSHIIMPAIHKTKQDVAEIFHEHIAGAPLTDDVNELIGIGRKALREKFGASKIGVSGVNFMVAETGTIALVENEGNGRLCTSVPDVHIAITGLEKVIEKLEHLIPLYALLPKSATGQAVTTYFNLITGPRRAGERDGPREMHLILLDNGRTQAYREERFRATLQCIRCGACMNHCPVYTRVGGLSYGTTYPGPIGSIISPHLVGLKSTRDLPTASSLCGACGEVCPVGIPIPEMLMKLREAGRHSVSQSMTPPTQALVGQGEVRLLVEVLAWKGWRLLYSHALLYRLFAWFAPRLRFLTPAWQGGWTQSRAPLKPAPKSFRDRLKERNHSPR</sequence>
<comment type="caution">
    <text evidence="10">The sequence shown here is derived from an EMBL/GenBank/DDBJ whole genome shotgun (WGS) entry which is preliminary data.</text>
</comment>
<keyword evidence="4" id="KW-0677">Repeat</keyword>
<feature type="compositionally biased region" description="Basic and acidic residues" evidence="8">
    <location>
        <begin position="493"/>
        <end position="506"/>
    </location>
</feature>
<dbReference type="InterPro" id="IPR004452">
    <property type="entry name" value="LutB/LldF"/>
</dbReference>
<reference evidence="10 11" key="1">
    <citation type="journal article" date="2012" name="J. Bacteriol.">
        <title>Genome Sequence of n-Alkane-Degrading Hydrocarboniphaga effusa Strain AP103T (ATCC BAA-332T).</title>
        <authorList>
            <person name="Chang H.K."/>
            <person name="Zylstra G.J."/>
            <person name="Chae J.C."/>
        </authorList>
    </citation>
    <scope>NUCLEOTIDE SEQUENCE [LARGE SCALE GENOMIC DNA]</scope>
    <source>
        <strain evidence="10 11">AP103</strain>
    </source>
</reference>
<dbReference type="Pfam" id="PF11870">
    <property type="entry name" value="LutB_C"/>
    <property type="match status" value="1"/>
</dbReference>
<organism evidence="10 11">
    <name type="scientific">Hydrocarboniphaga effusa AP103</name>
    <dbReference type="NCBI Taxonomy" id="1172194"/>
    <lineage>
        <taxon>Bacteria</taxon>
        <taxon>Pseudomonadati</taxon>
        <taxon>Pseudomonadota</taxon>
        <taxon>Gammaproteobacteria</taxon>
        <taxon>Nevskiales</taxon>
        <taxon>Nevskiaceae</taxon>
        <taxon>Hydrocarboniphaga</taxon>
    </lineage>
</organism>
<dbReference type="Pfam" id="PF02589">
    <property type="entry name" value="LUD_dom"/>
    <property type="match status" value="1"/>
</dbReference>
<dbReference type="RefSeq" id="WP_007184226.1">
    <property type="nucleotide sequence ID" value="NZ_AKGD01000001.1"/>
</dbReference>
<dbReference type="AlphaFoldDB" id="I8TBE4"/>